<evidence type="ECO:0000256" key="5">
    <source>
        <dbReference type="ARBA" id="ARBA00022741"/>
    </source>
</evidence>
<dbReference type="AlphaFoldDB" id="A0A7R9H267"/>
<keyword evidence="10" id="KW-0966">Cell projection</keyword>
<evidence type="ECO:0000313" key="14">
    <source>
        <dbReference type="EMBL" id="CAD7406392.1"/>
    </source>
</evidence>
<evidence type="ECO:0000256" key="3">
    <source>
        <dbReference type="ARBA" id="ARBA00022490"/>
    </source>
</evidence>
<keyword evidence="9" id="KW-0206">Cytoskeleton</keyword>
<dbReference type="PANTHER" id="PTHR46256:SF3">
    <property type="entry name" value="MYOSIN MOTOR DOMAIN-CONTAINING PROTEIN"/>
    <property type="match status" value="1"/>
</dbReference>
<dbReference type="InterPro" id="IPR027417">
    <property type="entry name" value="P-loop_NTPase"/>
</dbReference>
<dbReference type="Gene3D" id="1.10.10.820">
    <property type="match status" value="1"/>
</dbReference>
<protein>
    <recommendedName>
        <fullName evidence="13">Myosin motor domain-containing protein</fullName>
    </recommendedName>
</protein>
<dbReference type="InterPro" id="IPR052409">
    <property type="entry name" value="Myosin-III_kinase_activity"/>
</dbReference>
<name>A0A7R9H267_TIMPO</name>
<dbReference type="GO" id="GO:0030832">
    <property type="term" value="P:regulation of actin filament length"/>
    <property type="evidence" value="ECO:0007669"/>
    <property type="project" value="TreeGrafter"/>
</dbReference>
<dbReference type="GO" id="GO:0005524">
    <property type="term" value="F:ATP binding"/>
    <property type="evidence" value="ECO:0007669"/>
    <property type="project" value="UniProtKB-UniRule"/>
</dbReference>
<evidence type="ECO:0000256" key="4">
    <source>
        <dbReference type="ARBA" id="ARBA00022737"/>
    </source>
</evidence>
<evidence type="ECO:0000256" key="6">
    <source>
        <dbReference type="ARBA" id="ARBA00022840"/>
    </source>
</evidence>
<proteinExistence type="inferred from homology"/>
<evidence type="ECO:0000256" key="9">
    <source>
        <dbReference type="ARBA" id="ARBA00023212"/>
    </source>
</evidence>
<evidence type="ECO:0000259" key="13">
    <source>
        <dbReference type="PROSITE" id="PS51456"/>
    </source>
</evidence>
<dbReference type="EMBL" id="OD002863">
    <property type="protein sequence ID" value="CAD7406392.1"/>
    <property type="molecule type" value="Genomic_DNA"/>
</dbReference>
<keyword evidence="3" id="KW-0963">Cytoplasm</keyword>
<comment type="subcellular location">
    <subcellularLocation>
        <location evidence="2">Cell projection</location>
    </subcellularLocation>
    <subcellularLocation>
        <location evidence="1">Cytoplasm</location>
        <location evidence="1">Cytoskeleton</location>
    </subcellularLocation>
</comment>
<evidence type="ECO:0000256" key="10">
    <source>
        <dbReference type="ARBA" id="ARBA00023273"/>
    </source>
</evidence>
<feature type="region of interest" description="Disordered" evidence="12">
    <location>
        <begin position="1"/>
        <end position="20"/>
    </location>
</feature>
<evidence type="ECO:0000256" key="7">
    <source>
        <dbReference type="ARBA" id="ARBA00023123"/>
    </source>
</evidence>
<dbReference type="SUPFAM" id="SSF52540">
    <property type="entry name" value="P-loop containing nucleoside triphosphate hydrolases"/>
    <property type="match status" value="1"/>
</dbReference>
<dbReference type="PROSITE" id="PS51456">
    <property type="entry name" value="MYOSIN_MOTOR"/>
    <property type="match status" value="1"/>
</dbReference>
<dbReference type="Gene3D" id="3.40.850.10">
    <property type="entry name" value="Kinesin motor domain"/>
    <property type="match status" value="1"/>
</dbReference>
<keyword evidence="4" id="KW-0677">Repeat</keyword>
<evidence type="ECO:0000256" key="11">
    <source>
        <dbReference type="PROSITE-ProRule" id="PRU00782"/>
    </source>
</evidence>
<keyword evidence="11" id="KW-0009">Actin-binding</keyword>
<dbReference type="SMART" id="SM00242">
    <property type="entry name" value="MYSc"/>
    <property type="match status" value="1"/>
</dbReference>
<keyword evidence="7 11" id="KW-0518">Myosin</keyword>
<dbReference type="InterPro" id="IPR001609">
    <property type="entry name" value="Myosin_head_motor_dom-like"/>
</dbReference>
<dbReference type="GO" id="GO:0004674">
    <property type="term" value="F:protein serine/threonine kinase activity"/>
    <property type="evidence" value="ECO:0007669"/>
    <property type="project" value="TreeGrafter"/>
</dbReference>
<dbReference type="GO" id="GO:0000146">
    <property type="term" value="F:microfilament motor activity"/>
    <property type="evidence" value="ECO:0007669"/>
    <property type="project" value="TreeGrafter"/>
</dbReference>
<dbReference type="PRINTS" id="PR00193">
    <property type="entry name" value="MYOSINHEAVY"/>
</dbReference>
<keyword evidence="8 11" id="KW-0505">Motor protein</keyword>
<dbReference type="GO" id="GO:0042995">
    <property type="term" value="C:cell projection"/>
    <property type="evidence" value="ECO:0007669"/>
    <property type="project" value="UniProtKB-SubCell"/>
</dbReference>
<accession>A0A7R9H267</accession>
<keyword evidence="5 11" id="KW-0547">Nucleotide-binding</keyword>
<sequence length="389" mass="44279">MRVSVFQEQRRYRGQSRSDNPPHIFAVADAAYQALLHQRQNQAIVISGESGAGKTESANLLLKQLVYLGKKPLEVIMFLPSFQAPNRNLEERILQVNPIMEAFGNARTGINANSSRFGKFLDLTMTKGGKVTGARVSVYLLEQSRVSQRIQGERNFHVFYYLYDGLESEGRMAEFHLDPVLRLRHHYLGDDVQDMESKKTNIARFKQLKVGFRLLGFQDEQVDTVYRILAAILHLGDLEFGEVVTQDNTDNKSRIIDLAPLHRVSKLLGVEPSDLLESLTSNSVVTRGETITRNNTVIEACAARDAMAKGLYGRLFDWMVNQINTLLMFSRACSDEPLAVGLLDIFGFENFPNNSFEQLCINVANEQIQYYFNQHIFTWEQQIFKKAPF</sequence>
<organism evidence="14">
    <name type="scientific">Timema poppense</name>
    <name type="common">Walking stick</name>
    <dbReference type="NCBI Taxonomy" id="170557"/>
    <lineage>
        <taxon>Eukaryota</taxon>
        <taxon>Metazoa</taxon>
        <taxon>Ecdysozoa</taxon>
        <taxon>Arthropoda</taxon>
        <taxon>Hexapoda</taxon>
        <taxon>Insecta</taxon>
        <taxon>Pterygota</taxon>
        <taxon>Neoptera</taxon>
        <taxon>Polyneoptera</taxon>
        <taxon>Phasmatodea</taxon>
        <taxon>Timematodea</taxon>
        <taxon>Timematoidea</taxon>
        <taxon>Timematidae</taxon>
        <taxon>Timema</taxon>
    </lineage>
</organism>
<dbReference type="PANTHER" id="PTHR46256">
    <property type="entry name" value="AGAP011099-PA"/>
    <property type="match status" value="1"/>
</dbReference>
<dbReference type="Gene3D" id="1.20.58.530">
    <property type="match status" value="1"/>
</dbReference>
<keyword evidence="6 11" id="KW-0067">ATP-binding</keyword>
<feature type="binding site" evidence="11">
    <location>
        <begin position="48"/>
        <end position="55"/>
    </location>
    <ligand>
        <name>ATP</name>
        <dbReference type="ChEBI" id="CHEBI:30616"/>
    </ligand>
</feature>
<dbReference type="GO" id="GO:0003779">
    <property type="term" value="F:actin binding"/>
    <property type="evidence" value="ECO:0007669"/>
    <property type="project" value="UniProtKB-KW"/>
</dbReference>
<evidence type="ECO:0000256" key="1">
    <source>
        <dbReference type="ARBA" id="ARBA00004245"/>
    </source>
</evidence>
<dbReference type="Pfam" id="PF00063">
    <property type="entry name" value="Myosin_head"/>
    <property type="match status" value="1"/>
</dbReference>
<feature type="domain" description="Myosin motor" evidence="13">
    <location>
        <begin position="1"/>
        <end position="389"/>
    </location>
</feature>
<dbReference type="InterPro" id="IPR036961">
    <property type="entry name" value="Kinesin_motor_dom_sf"/>
</dbReference>
<gene>
    <name evidence="14" type="ORF">TPSB3V08_LOCUS5389</name>
</gene>
<reference evidence="14" key="1">
    <citation type="submission" date="2020-11" db="EMBL/GenBank/DDBJ databases">
        <authorList>
            <person name="Tran Van P."/>
        </authorList>
    </citation>
    <scope>NUCLEOTIDE SEQUENCE</scope>
</reference>
<evidence type="ECO:0000256" key="2">
    <source>
        <dbReference type="ARBA" id="ARBA00004316"/>
    </source>
</evidence>
<evidence type="ECO:0000256" key="12">
    <source>
        <dbReference type="SAM" id="MobiDB-lite"/>
    </source>
</evidence>
<comment type="caution">
    <text evidence="11">Lacks conserved residue(s) required for the propagation of feature annotation.</text>
</comment>
<comment type="similarity">
    <text evidence="11">Belongs to the TRAFAC class myosin-kinesin ATPase superfamily. Myosin family.</text>
</comment>
<evidence type="ECO:0000256" key="8">
    <source>
        <dbReference type="ARBA" id="ARBA00023175"/>
    </source>
</evidence>
<dbReference type="GO" id="GO:0016459">
    <property type="term" value="C:myosin complex"/>
    <property type="evidence" value="ECO:0007669"/>
    <property type="project" value="UniProtKB-KW"/>
</dbReference>
<dbReference type="Gene3D" id="1.20.120.720">
    <property type="entry name" value="Myosin VI head, motor domain, U50 subdomain"/>
    <property type="match status" value="1"/>
</dbReference>